<accession>A0ABV5IRA9</accession>
<dbReference type="Gene3D" id="1.10.1780.10">
    <property type="entry name" value="Clp, N-terminal domain"/>
    <property type="match status" value="1"/>
</dbReference>
<organism evidence="2 3">
    <name type="scientific">Nonomuraea spiralis</name>
    <dbReference type="NCBI Taxonomy" id="46182"/>
    <lineage>
        <taxon>Bacteria</taxon>
        <taxon>Bacillati</taxon>
        <taxon>Actinomycetota</taxon>
        <taxon>Actinomycetes</taxon>
        <taxon>Streptosporangiales</taxon>
        <taxon>Streptosporangiaceae</taxon>
        <taxon>Nonomuraea</taxon>
    </lineage>
</organism>
<evidence type="ECO:0000259" key="1">
    <source>
        <dbReference type="Pfam" id="PF02861"/>
    </source>
</evidence>
<comment type="caution">
    <text evidence="2">The sequence shown here is derived from an EMBL/GenBank/DDBJ whole genome shotgun (WGS) entry which is preliminary data.</text>
</comment>
<dbReference type="InterPro" id="IPR004176">
    <property type="entry name" value="Clp_R_N"/>
</dbReference>
<evidence type="ECO:0000313" key="3">
    <source>
        <dbReference type="Proteomes" id="UP001589647"/>
    </source>
</evidence>
<gene>
    <name evidence="2" type="ORF">ACFFV7_38100</name>
</gene>
<sequence>MSGTFDKYLHEVLVRGQEEARAESSATIEAHHVLLAMTASEDTEARPVLAAAGLDHAGVREALRREFEHSLAAAGVSADVFDLRSTPDPERRPQLGASVKLAIERLAGAHRKKDLRPIHVLLGVLQAEVGTVPRALALAGVDRTALAERARATL</sequence>
<keyword evidence="2" id="KW-0378">Hydrolase</keyword>
<keyword evidence="3" id="KW-1185">Reference proteome</keyword>
<dbReference type="Proteomes" id="UP001589647">
    <property type="component" value="Unassembled WGS sequence"/>
</dbReference>
<dbReference type="GO" id="GO:0008233">
    <property type="term" value="F:peptidase activity"/>
    <property type="evidence" value="ECO:0007669"/>
    <property type="project" value="UniProtKB-KW"/>
</dbReference>
<protein>
    <submittedName>
        <fullName evidence="2">Clp protease N-terminal domain-containing protein</fullName>
    </submittedName>
</protein>
<feature type="domain" description="Clp R" evidence="1">
    <location>
        <begin position="5"/>
        <end position="70"/>
    </location>
</feature>
<evidence type="ECO:0000313" key="2">
    <source>
        <dbReference type="EMBL" id="MFB9207057.1"/>
    </source>
</evidence>
<dbReference type="RefSeq" id="WP_189650426.1">
    <property type="nucleotide sequence ID" value="NZ_BMRC01000013.1"/>
</dbReference>
<keyword evidence="2" id="KW-0645">Protease</keyword>
<proteinExistence type="predicted"/>
<dbReference type="Pfam" id="PF02861">
    <property type="entry name" value="Clp_N"/>
    <property type="match status" value="1"/>
</dbReference>
<dbReference type="EMBL" id="JBHMEI010000044">
    <property type="protein sequence ID" value="MFB9207057.1"/>
    <property type="molecule type" value="Genomic_DNA"/>
</dbReference>
<reference evidence="2 3" key="1">
    <citation type="submission" date="2024-09" db="EMBL/GenBank/DDBJ databases">
        <authorList>
            <person name="Sun Q."/>
            <person name="Mori K."/>
        </authorList>
    </citation>
    <scope>NUCLEOTIDE SEQUENCE [LARGE SCALE GENOMIC DNA]</scope>
    <source>
        <strain evidence="2 3">CCM 3426</strain>
    </source>
</reference>
<name>A0ABV5IRA9_9ACTN</name>
<dbReference type="GO" id="GO:0006508">
    <property type="term" value="P:proteolysis"/>
    <property type="evidence" value="ECO:0007669"/>
    <property type="project" value="UniProtKB-KW"/>
</dbReference>
<dbReference type="InterPro" id="IPR036628">
    <property type="entry name" value="Clp_N_dom_sf"/>
</dbReference>
<dbReference type="SUPFAM" id="SSF81923">
    <property type="entry name" value="Double Clp-N motif"/>
    <property type="match status" value="1"/>
</dbReference>